<dbReference type="Pfam" id="PF13560">
    <property type="entry name" value="HTH_31"/>
    <property type="match status" value="1"/>
</dbReference>
<dbReference type="Proteomes" id="UP001519309">
    <property type="component" value="Unassembled WGS sequence"/>
</dbReference>
<proteinExistence type="predicted"/>
<dbReference type="Gene3D" id="1.10.260.40">
    <property type="entry name" value="lambda repressor-like DNA-binding domains"/>
    <property type="match status" value="1"/>
</dbReference>
<comment type="caution">
    <text evidence="2">The sequence shown here is derived from an EMBL/GenBank/DDBJ whole genome shotgun (WGS) entry which is preliminary data.</text>
</comment>
<feature type="domain" description="HTH cro/C1-type" evidence="1">
    <location>
        <begin position="21"/>
        <end position="54"/>
    </location>
</feature>
<evidence type="ECO:0000259" key="1">
    <source>
        <dbReference type="PROSITE" id="PS50943"/>
    </source>
</evidence>
<dbReference type="PROSITE" id="PS50943">
    <property type="entry name" value="HTH_CROC1"/>
    <property type="match status" value="1"/>
</dbReference>
<sequence length="284" mass="31943">MPPKKDPDASVSVPCFYGAELRYRREQAGLTLEQLVEGSYRGLSFLSQIERGERGMPVDLARHVDQKLGTDGFFERRCEDVAKARNVGHPLYYADVPDLEKQAVTLEEWAPNAFPGLLQTEACMRGLMRYGAPLASPETVEKNVRARLARAKLWGREDRPTYWGILRESLIRNTPLPPAVMAEQLEHILNVIQSTQSVLQIVPETSPWHPLMHGMAKIMTFADAPPLVWTEGDFDGQIVDFPALVQGYRRSYDLLRAAALPLEASLALVEEAARNYRDEARQGD</sequence>
<accession>A0ABS4LZ44</accession>
<dbReference type="InterPro" id="IPR043917">
    <property type="entry name" value="DUF5753"/>
</dbReference>
<dbReference type="InterPro" id="IPR001387">
    <property type="entry name" value="Cro/C1-type_HTH"/>
</dbReference>
<dbReference type="Pfam" id="PF19054">
    <property type="entry name" value="DUF5753"/>
    <property type="match status" value="1"/>
</dbReference>
<dbReference type="RefSeq" id="WP_107407411.1">
    <property type="nucleotide sequence ID" value="NZ_CP016279.1"/>
</dbReference>
<keyword evidence="3" id="KW-1185">Reference proteome</keyword>
<dbReference type="CDD" id="cd00093">
    <property type="entry name" value="HTH_XRE"/>
    <property type="match status" value="1"/>
</dbReference>
<evidence type="ECO:0000313" key="3">
    <source>
        <dbReference type="Proteomes" id="UP001519309"/>
    </source>
</evidence>
<organism evidence="2 3">
    <name type="scientific">Streptomyces griseochromogenes</name>
    <dbReference type="NCBI Taxonomy" id="68214"/>
    <lineage>
        <taxon>Bacteria</taxon>
        <taxon>Bacillati</taxon>
        <taxon>Actinomycetota</taxon>
        <taxon>Actinomycetes</taxon>
        <taxon>Kitasatosporales</taxon>
        <taxon>Streptomycetaceae</taxon>
        <taxon>Streptomyces</taxon>
    </lineage>
</organism>
<gene>
    <name evidence="2" type="ORF">J2Z21_005666</name>
</gene>
<name>A0ABS4LZ44_9ACTN</name>
<protein>
    <submittedName>
        <fullName evidence="2">Transcriptional regulator with XRE-family HTH domain</fullName>
    </submittedName>
</protein>
<dbReference type="EMBL" id="JAGGLP010000012">
    <property type="protein sequence ID" value="MBP2052679.1"/>
    <property type="molecule type" value="Genomic_DNA"/>
</dbReference>
<dbReference type="InterPro" id="IPR010982">
    <property type="entry name" value="Lambda_DNA-bd_dom_sf"/>
</dbReference>
<evidence type="ECO:0000313" key="2">
    <source>
        <dbReference type="EMBL" id="MBP2052679.1"/>
    </source>
</evidence>
<reference evidence="2 3" key="1">
    <citation type="submission" date="2021-03" db="EMBL/GenBank/DDBJ databases">
        <title>Genomic Encyclopedia of Type Strains, Phase IV (KMG-IV): sequencing the most valuable type-strain genomes for metagenomic binning, comparative biology and taxonomic classification.</title>
        <authorList>
            <person name="Goeker M."/>
        </authorList>
    </citation>
    <scope>NUCLEOTIDE SEQUENCE [LARGE SCALE GENOMIC DNA]</scope>
    <source>
        <strain evidence="2 3">DSM 40499</strain>
    </source>
</reference>
<dbReference type="SUPFAM" id="SSF47413">
    <property type="entry name" value="lambda repressor-like DNA-binding domains"/>
    <property type="match status" value="1"/>
</dbReference>